<dbReference type="Proteomes" id="UP000078492">
    <property type="component" value="Unassembled WGS sequence"/>
</dbReference>
<keyword evidence="2" id="KW-1185">Reference proteome</keyword>
<dbReference type="PANTHER" id="PTHR31511:SF12">
    <property type="entry name" value="RHO TERMINATION FACTOR N-TERMINAL DOMAIN-CONTAINING PROTEIN"/>
    <property type="match status" value="1"/>
</dbReference>
<reference evidence="1 2" key="1">
    <citation type="submission" date="2015-09" db="EMBL/GenBank/DDBJ databases">
        <title>Trachymyrmex cornetzi WGS genome.</title>
        <authorList>
            <person name="Nygaard S."/>
            <person name="Hu H."/>
            <person name="Boomsma J."/>
            <person name="Zhang G."/>
        </authorList>
    </citation>
    <scope>NUCLEOTIDE SEQUENCE [LARGE SCALE GENOMIC DNA]</scope>
    <source>
        <strain evidence="1">Tcor2-1</strain>
        <tissue evidence="1">Whole body</tissue>
    </source>
</reference>
<proteinExistence type="predicted"/>
<organism evidence="1 2">
    <name type="scientific">Trachymyrmex cornetzi</name>
    <dbReference type="NCBI Taxonomy" id="471704"/>
    <lineage>
        <taxon>Eukaryota</taxon>
        <taxon>Metazoa</taxon>
        <taxon>Ecdysozoa</taxon>
        <taxon>Arthropoda</taxon>
        <taxon>Hexapoda</taxon>
        <taxon>Insecta</taxon>
        <taxon>Pterygota</taxon>
        <taxon>Neoptera</taxon>
        <taxon>Endopterygota</taxon>
        <taxon>Hymenoptera</taxon>
        <taxon>Apocrita</taxon>
        <taxon>Aculeata</taxon>
        <taxon>Formicoidea</taxon>
        <taxon>Formicidae</taxon>
        <taxon>Myrmicinae</taxon>
        <taxon>Trachymyrmex</taxon>
    </lineage>
</organism>
<dbReference type="InterPro" id="IPR043502">
    <property type="entry name" value="DNA/RNA_pol_sf"/>
</dbReference>
<evidence type="ECO:0008006" key="3">
    <source>
        <dbReference type="Google" id="ProtNLM"/>
    </source>
</evidence>
<dbReference type="InterPro" id="IPR023211">
    <property type="entry name" value="DNA_pol_palm_dom_sf"/>
</dbReference>
<dbReference type="AlphaFoldDB" id="A0A151IZQ8"/>
<evidence type="ECO:0000313" key="1">
    <source>
        <dbReference type="EMBL" id="KYN14596.1"/>
    </source>
</evidence>
<sequence length="292" mass="33985">MFPWQILRATTGKNLTALRIVTCARNRSRKTIRRYAITVGRTEAPHSNCNLNYNDSNGIPVVFHNLSVDCGSYDAHFIIKEIAIMNTCYKYTRLFGKPIYVGMCIFDMSKMCLYEFHHEYMASVFREKCKIMYTDTDSLIYHVECGDVYDIMKRDINRFNTSDYTTDNAYSIPLANKKVPGLMKNENNDAIMTKFIELRAKMYALRVEGKKDTKKAKVVKNNVLAISITFEDYKQCLNDAVEMMRKQSRIRSKLHELYTIMGTKIALSPHDDKRYIVSSSRDTLPWGHYRCK</sequence>
<gene>
    <name evidence="1" type="ORF">ALC57_13195</name>
</gene>
<name>A0A151IZQ8_9HYME</name>
<dbReference type="PANTHER" id="PTHR31511">
    <property type="entry name" value="PROTEIN CBG23764"/>
    <property type="match status" value="1"/>
</dbReference>
<dbReference type="Gene3D" id="3.90.1600.10">
    <property type="entry name" value="Palm domain of DNA polymerase"/>
    <property type="match status" value="1"/>
</dbReference>
<dbReference type="GO" id="GO:0071897">
    <property type="term" value="P:DNA biosynthetic process"/>
    <property type="evidence" value="ECO:0007669"/>
    <property type="project" value="UniProtKB-ARBA"/>
</dbReference>
<evidence type="ECO:0000313" key="2">
    <source>
        <dbReference type="Proteomes" id="UP000078492"/>
    </source>
</evidence>
<accession>A0A151IZQ8</accession>
<dbReference type="EMBL" id="KQ980676">
    <property type="protein sequence ID" value="KYN14596.1"/>
    <property type="molecule type" value="Genomic_DNA"/>
</dbReference>
<protein>
    <recommendedName>
        <fullName evidence="3">DNA-directed DNA polymerase</fullName>
    </recommendedName>
</protein>
<dbReference type="SUPFAM" id="SSF56672">
    <property type="entry name" value="DNA/RNA polymerases"/>
    <property type="match status" value="1"/>
</dbReference>
<dbReference type="STRING" id="471704.A0A151IZQ8"/>